<proteinExistence type="predicted"/>
<sequence>MLPPFFCHKKNPLSSHIYETKKGFITLFAVFLSETSRAVWKPSFPAQGYGKEAQKT</sequence>
<protein>
    <submittedName>
        <fullName evidence="1">Uncharacterized protein</fullName>
    </submittedName>
</protein>
<dbReference type="Proteomes" id="UP000070376">
    <property type="component" value="Unassembled WGS sequence"/>
</dbReference>
<evidence type="ECO:0000313" key="2">
    <source>
        <dbReference type="Proteomes" id="UP000070376"/>
    </source>
</evidence>
<comment type="caution">
    <text evidence="1">The sequence shown here is derived from an EMBL/GenBank/DDBJ whole genome shotgun (WGS) entry which is preliminary data.</text>
</comment>
<accession>A0A133KWX3</accession>
<reference evidence="2" key="1">
    <citation type="submission" date="2016-01" db="EMBL/GenBank/DDBJ databases">
        <authorList>
            <person name="Mitreva M."/>
            <person name="Pepin K.H."/>
            <person name="Mihindukulasuriya K.A."/>
            <person name="Fulton R."/>
            <person name="Fronick C."/>
            <person name="O'Laughlin M."/>
            <person name="Miner T."/>
            <person name="Herter B."/>
            <person name="Rosa B.A."/>
            <person name="Cordes M."/>
            <person name="Tomlinson C."/>
            <person name="Wollam A."/>
            <person name="Palsikar V.B."/>
            <person name="Mardis E.R."/>
            <person name="Wilson R.K."/>
        </authorList>
    </citation>
    <scope>NUCLEOTIDE SEQUENCE [LARGE SCALE GENOMIC DNA]</scope>
    <source>
        <strain evidence="2">GED7749B</strain>
    </source>
</reference>
<dbReference type="AlphaFoldDB" id="A0A133KWX3"/>
<name>A0A133KWX3_HEYCO</name>
<dbReference type="EMBL" id="LRPN01000033">
    <property type="protein sequence ID" value="KWZ84061.1"/>
    <property type="molecule type" value="Genomic_DNA"/>
</dbReference>
<evidence type="ECO:0000313" key="1">
    <source>
        <dbReference type="EMBL" id="KWZ84061.1"/>
    </source>
</evidence>
<gene>
    <name evidence="1" type="ORF">HMPREF3213_01120</name>
</gene>
<organism evidence="1 2">
    <name type="scientific">Heyndrickxia coagulans</name>
    <name type="common">Weizmannia coagulans</name>
    <dbReference type="NCBI Taxonomy" id="1398"/>
    <lineage>
        <taxon>Bacteria</taxon>
        <taxon>Bacillati</taxon>
        <taxon>Bacillota</taxon>
        <taxon>Bacilli</taxon>
        <taxon>Bacillales</taxon>
        <taxon>Bacillaceae</taxon>
        <taxon>Heyndrickxia</taxon>
    </lineage>
</organism>